<protein>
    <submittedName>
        <fullName evidence="3">Beta-propeller domain-containing protein</fullName>
    </submittedName>
</protein>
<feature type="compositionally biased region" description="Low complexity" evidence="1">
    <location>
        <begin position="135"/>
        <end position="157"/>
    </location>
</feature>
<feature type="region of interest" description="Disordered" evidence="1">
    <location>
        <begin position="123"/>
        <end position="157"/>
    </location>
</feature>
<organism evidence="3 4">
    <name type="scientific">Candidatus Dorea gallistercoris</name>
    <dbReference type="NCBI Taxonomy" id="2838542"/>
    <lineage>
        <taxon>Bacteria</taxon>
        <taxon>Bacillati</taxon>
        <taxon>Bacillota</taxon>
        <taxon>Clostridia</taxon>
        <taxon>Lachnospirales</taxon>
        <taxon>Lachnospiraceae</taxon>
        <taxon>Dorea</taxon>
    </lineage>
</organism>
<dbReference type="Proteomes" id="UP000824263">
    <property type="component" value="Unassembled WGS sequence"/>
</dbReference>
<dbReference type="AlphaFoldDB" id="A0A9D1R8M5"/>
<accession>A0A9D1R8M5</accession>
<reference evidence="3" key="1">
    <citation type="journal article" date="2021" name="PeerJ">
        <title>Extensive microbial diversity within the chicken gut microbiome revealed by metagenomics and culture.</title>
        <authorList>
            <person name="Gilroy R."/>
            <person name="Ravi A."/>
            <person name="Getino M."/>
            <person name="Pursley I."/>
            <person name="Horton D.L."/>
            <person name="Alikhan N.F."/>
            <person name="Baker D."/>
            <person name="Gharbi K."/>
            <person name="Hall N."/>
            <person name="Watson M."/>
            <person name="Adriaenssens E.M."/>
            <person name="Foster-Nyarko E."/>
            <person name="Jarju S."/>
            <person name="Secka A."/>
            <person name="Antonio M."/>
            <person name="Oren A."/>
            <person name="Chaudhuri R.R."/>
            <person name="La Ragione R."/>
            <person name="Hildebrand F."/>
            <person name="Pallen M.J."/>
        </authorList>
    </citation>
    <scope>NUCLEOTIDE SEQUENCE</scope>
    <source>
        <strain evidence="3">ChiSxjej1B13-11762</strain>
    </source>
</reference>
<sequence length="646" mass="72336">MSWKEQEILDKIKEKTDPIETPDSLRPETVRQRLAGRKSRNARRWMKATLPAAACLVLAAGIYIYVNRGTLEETIVRDWAPESLTEEISQSKTIASAESYQQIYEYLEEAREKQEIVRERAMEESADLGADRVESSTSSSMSSSSSGSTFDSASGTASSYAGEYSETNLRHQGVDEGDIVKTDGTFLYILGNTGAEVSIVETGEDLRKTGVIQAEEDRYIEEIYVLPQEKKLVLICSRNSRDGYSIFPLAAEEREQTEVLTYDVSEPSAPELLGTLAQSGRYHSSRLADGYLYLFSQYDVGTEIQVRKPETFIPLVGEELLSETEIFMPPYQSGNMYEVITAMDLEEPDKTKDSKAIFTKGGELYVSGNSIYYYETQWEPDSSTEVTTIRKLSYDSGRLTPGSQGIINGYINDSFSIDEYEGNLRIVTTVGDTNSVYVLDRELEELGKIEGLAEDERIYSARFMGDIGYFVTFREMDPLFSVDFSIPEEPKILGQLKIPGFSEYLHFYGEGKLLGIGMDVDEETQITGGVKLTMFDVSDPTDVKEADTYILENVYNTEVSYEYKAALIDPEKNWIGFPADSQGGQNYYLFTYDENNGFQCKLEEEINGGGGGARGVYIGETLYVVQGNVIEAYSLESYEKTGDLIL</sequence>
<reference evidence="3" key="2">
    <citation type="submission" date="2021-04" db="EMBL/GenBank/DDBJ databases">
        <authorList>
            <person name="Gilroy R."/>
        </authorList>
    </citation>
    <scope>NUCLEOTIDE SEQUENCE</scope>
    <source>
        <strain evidence="3">ChiSxjej1B13-11762</strain>
    </source>
</reference>
<name>A0A9D1R8M5_9FIRM</name>
<comment type="caution">
    <text evidence="3">The sequence shown here is derived from an EMBL/GenBank/DDBJ whole genome shotgun (WGS) entry which is preliminary data.</text>
</comment>
<keyword evidence="2" id="KW-0472">Membrane</keyword>
<dbReference type="EMBL" id="DXGF01000027">
    <property type="protein sequence ID" value="HIW82989.1"/>
    <property type="molecule type" value="Genomic_DNA"/>
</dbReference>
<feature type="compositionally biased region" description="Basic and acidic residues" evidence="1">
    <location>
        <begin position="123"/>
        <end position="134"/>
    </location>
</feature>
<gene>
    <name evidence="3" type="ORF">H9873_01510</name>
</gene>
<evidence type="ECO:0000313" key="3">
    <source>
        <dbReference type="EMBL" id="HIW82989.1"/>
    </source>
</evidence>
<dbReference type="InterPro" id="IPR019198">
    <property type="entry name" value="Beta_propeller_containing"/>
</dbReference>
<dbReference type="SUPFAM" id="SSF50969">
    <property type="entry name" value="YVTN repeat-like/Quinoprotein amine dehydrogenase"/>
    <property type="match status" value="1"/>
</dbReference>
<keyword evidence="2" id="KW-1133">Transmembrane helix</keyword>
<feature type="transmembrane region" description="Helical" evidence="2">
    <location>
        <begin position="48"/>
        <end position="66"/>
    </location>
</feature>
<evidence type="ECO:0000256" key="2">
    <source>
        <dbReference type="SAM" id="Phobius"/>
    </source>
</evidence>
<dbReference type="Pfam" id="PF09826">
    <property type="entry name" value="Beta_propel"/>
    <property type="match status" value="1"/>
</dbReference>
<dbReference type="InterPro" id="IPR011044">
    <property type="entry name" value="Quino_amine_DH_bsu"/>
</dbReference>
<evidence type="ECO:0000313" key="4">
    <source>
        <dbReference type="Proteomes" id="UP000824263"/>
    </source>
</evidence>
<evidence type="ECO:0000256" key="1">
    <source>
        <dbReference type="SAM" id="MobiDB-lite"/>
    </source>
</evidence>
<proteinExistence type="predicted"/>
<keyword evidence="2" id="KW-0812">Transmembrane</keyword>